<dbReference type="GO" id="GO:0005886">
    <property type="term" value="C:plasma membrane"/>
    <property type="evidence" value="ECO:0007669"/>
    <property type="project" value="UniProtKB-SubCell"/>
</dbReference>
<keyword evidence="9 10" id="KW-0407">Ion channel</keyword>
<evidence type="ECO:0000256" key="11">
    <source>
        <dbReference type="SAM" id="MobiDB-lite"/>
    </source>
</evidence>
<keyword evidence="5 10" id="KW-0812">Transmembrane</keyword>
<dbReference type="EMBL" id="CP035033">
    <property type="protein sequence ID" value="QAB15310.1"/>
    <property type="molecule type" value="Genomic_DNA"/>
</dbReference>
<dbReference type="Proteomes" id="UP000285478">
    <property type="component" value="Chromosome"/>
</dbReference>
<dbReference type="PANTHER" id="PTHR30266">
    <property type="entry name" value="MECHANOSENSITIVE CHANNEL MSCL"/>
    <property type="match status" value="1"/>
</dbReference>
<keyword evidence="6 10" id="KW-1133">Transmembrane helix</keyword>
<dbReference type="InterPro" id="IPR037673">
    <property type="entry name" value="MSC/AndL"/>
</dbReference>
<feature type="transmembrane region" description="Helical" evidence="10">
    <location>
        <begin position="12"/>
        <end position="31"/>
    </location>
</feature>
<evidence type="ECO:0000256" key="2">
    <source>
        <dbReference type="ARBA" id="ARBA00007254"/>
    </source>
</evidence>
<dbReference type="InterPro" id="IPR019823">
    <property type="entry name" value="Mechanosensitive_channel_CS"/>
</dbReference>
<dbReference type="SUPFAM" id="SSF81330">
    <property type="entry name" value="Gated mechanosensitive channel"/>
    <property type="match status" value="1"/>
</dbReference>
<evidence type="ECO:0000256" key="10">
    <source>
        <dbReference type="HAMAP-Rule" id="MF_00115"/>
    </source>
</evidence>
<evidence type="ECO:0000256" key="7">
    <source>
        <dbReference type="ARBA" id="ARBA00023065"/>
    </source>
</evidence>
<keyword evidence="13" id="KW-1185">Reference proteome</keyword>
<comment type="subunit">
    <text evidence="10">Homopentamer.</text>
</comment>
<comment type="subcellular location">
    <subcellularLocation>
        <location evidence="10">Cell inner membrane</location>
        <topology evidence="10">Multi-pass membrane protein</topology>
    </subcellularLocation>
    <subcellularLocation>
        <location evidence="1">Cell membrane</location>
        <topology evidence="1">Multi-pass membrane protein</topology>
    </subcellularLocation>
</comment>
<feature type="compositionally biased region" description="Basic and acidic residues" evidence="11">
    <location>
        <begin position="99"/>
        <end position="109"/>
    </location>
</feature>
<dbReference type="KEGG" id="htr:EPV75_06325"/>
<keyword evidence="4 10" id="KW-1003">Cell membrane</keyword>
<reference evidence="12 13" key="1">
    <citation type="journal article" date="2018" name="Environ. Microbiol.">
        <title>Genomes of ubiquitous marine and hypersaline Hydrogenovibrio, Thiomicrorhabdus and Thiomicrospira spp. encode a diversity of mechanisms to sustain chemolithoautotrophy in heterogeneous environments.</title>
        <authorList>
            <person name="Scott K.M."/>
            <person name="Williams J."/>
            <person name="Porter C.M.B."/>
            <person name="Russel S."/>
            <person name="Harmer T.L."/>
            <person name="Paul J.H."/>
            <person name="Antonen K.M."/>
            <person name="Bridges M.K."/>
            <person name="Camper G.J."/>
            <person name="Campla C.K."/>
            <person name="Casella L.G."/>
            <person name="Chase E."/>
            <person name="Conrad J.W."/>
            <person name="Cruz M.C."/>
            <person name="Dunlap D.S."/>
            <person name="Duran L."/>
            <person name="Fahsbender E.M."/>
            <person name="Goldsmith D.B."/>
            <person name="Keeley R.F."/>
            <person name="Kondoff M.R."/>
            <person name="Kussy B.I."/>
            <person name="Lane M.K."/>
            <person name="Lawler S."/>
            <person name="Leigh B.A."/>
            <person name="Lewis C."/>
            <person name="Lostal L.M."/>
            <person name="Marking D."/>
            <person name="Mancera P.A."/>
            <person name="McClenthan E.C."/>
            <person name="McIntyre E.A."/>
            <person name="Mine J.A."/>
            <person name="Modi S."/>
            <person name="Moore B.D."/>
            <person name="Morgan W.A."/>
            <person name="Nelson K.M."/>
            <person name="Nguyen K.N."/>
            <person name="Ogburn N."/>
            <person name="Parrino D.G."/>
            <person name="Pedapudi A.D."/>
            <person name="Pelham R.P."/>
            <person name="Preece A.M."/>
            <person name="Rampersad E.A."/>
            <person name="Richardson J.C."/>
            <person name="Rodgers C.M."/>
            <person name="Schaffer B.L."/>
            <person name="Sheridan N.E."/>
            <person name="Solone M.R."/>
            <person name="Staley Z.R."/>
            <person name="Tabuchi M."/>
            <person name="Waide R.J."/>
            <person name="Wanjugi P.W."/>
            <person name="Young S."/>
            <person name="Clum A."/>
            <person name="Daum C."/>
            <person name="Huntemann M."/>
            <person name="Ivanova N."/>
            <person name="Kyrpides N."/>
            <person name="Mikhailova N."/>
            <person name="Palaniappan K."/>
            <person name="Pillay M."/>
            <person name="Reddy T.B.K."/>
            <person name="Shapiro N."/>
            <person name="Stamatis D."/>
            <person name="Varghese N."/>
            <person name="Woyke T."/>
            <person name="Boden R."/>
            <person name="Freyermuth S.K."/>
            <person name="Kerfeld C.A."/>
        </authorList>
    </citation>
    <scope>NUCLEOTIDE SEQUENCE [LARGE SCALE GENOMIC DNA]</scope>
    <source>
        <strain evidence="12 13">JR-2</strain>
    </source>
</reference>
<organism evidence="12 13">
    <name type="scientific">Hydrogenovibrio thermophilus</name>
    <dbReference type="NCBI Taxonomy" id="265883"/>
    <lineage>
        <taxon>Bacteria</taxon>
        <taxon>Pseudomonadati</taxon>
        <taxon>Pseudomonadota</taxon>
        <taxon>Gammaproteobacteria</taxon>
        <taxon>Thiotrichales</taxon>
        <taxon>Piscirickettsiaceae</taxon>
        <taxon>Hydrogenovibrio</taxon>
    </lineage>
</organism>
<evidence type="ECO:0000256" key="1">
    <source>
        <dbReference type="ARBA" id="ARBA00004651"/>
    </source>
</evidence>
<dbReference type="HAMAP" id="MF_00115">
    <property type="entry name" value="MscL"/>
    <property type="match status" value="1"/>
</dbReference>
<proteinExistence type="inferred from homology"/>
<dbReference type="PROSITE" id="PS01327">
    <property type="entry name" value="MSCL"/>
    <property type="match status" value="1"/>
</dbReference>
<dbReference type="NCBIfam" id="TIGR00220">
    <property type="entry name" value="mscL"/>
    <property type="match status" value="1"/>
</dbReference>
<comment type="function">
    <text evidence="10">Channel that opens in response to stretch forces in the membrane lipid bilayer. May participate in the regulation of osmotic pressure changes within the cell.</text>
</comment>
<accession>A0A410H3C6</accession>
<name>A0A410H3C6_9GAMM</name>
<dbReference type="GO" id="GO:0008381">
    <property type="term" value="F:mechanosensitive monoatomic ion channel activity"/>
    <property type="evidence" value="ECO:0007669"/>
    <property type="project" value="UniProtKB-UniRule"/>
</dbReference>
<evidence type="ECO:0000313" key="13">
    <source>
        <dbReference type="Proteomes" id="UP000285478"/>
    </source>
</evidence>
<keyword evidence="8 10" id="KW-0472">Membrane</keyword>
<dbReference type="InterPro" id="IPR036019">
    <property type="entry name" value="MscL_channel"/>
</dbReference>
<dbReference type="PRINTS" id="PR01264">
    <property type="entry name" value="MECHCHANNEL"/>
</dbReference>
<dbReference type="Pfam" id="PF01741">
    <property type="entry name" value="MscL"/>
    <property type="match status" value="1"/>
</dbReference>
<evidence type="ECO:0000256" key="5">
    <source>
        <dbReference type="ARBA" id="ARBA00022692"/>
    </source>
</evidence>
<evidence type="ECO:0000256" key="4">
    <source>
        <dbReference type="ARBA" id="ARBA00022475"/>
    </source>
</evidence>
<gene>
    <name evidence="10 12" type="primary">mscL</name>
    <name evidence="12" type="ORF">EPV75_06325</name>
</gene>
<evidence type="ECO:0000256" key="9">
    <source>
        <dbReference type="ARBA" id="ARBA00023303"/>
    </source>
</evidence>
<dbReference type="AlphaFoldDB" id="A0A410H3C6"/>
<dbReference type="Gene3D" id="1.10.1200.120">
    <property type="entry name" value="Large-conductance mechanosensitive channel, MscL, domain 1"/>
    <property type="match status" value="1"/>
</dbReference>
<dbReference type="RefSeq" id="WP_128384831.1">
    <property type="nucleotide sequence ID" value="NZ_CP035033.1"/>
</dbReference>
<evidence type="ECO:0000313" key="12">
    <source>
        <dbReference type="EMBL" id="QAB15310.1"/>
    </source>
</evidence>
<comment type="similarity">
    <text evidence="2 10">Belongs to the MscL family.</text>
</comment>
<feature type="transmembrane region" description="Helical" evidence="10">
    <location>
        <begin position="38"/>
        <end position="57"/>
    </location>
</feature>
<sequence length="139" mass="15174">MIKEFRTFINRGNVLDLAVAVIIGAAFTAIVKSLVDDIVMPLIGIALGGVDFTALAFQVGAATITYGNFIQAIINFVLIALVVFFLVRSINRLQERMAKEKEEAEKVEETPAAPPEPSAEEKLLTEIRDLLRKNGNTNA</sequence>
<feature type="transmembrane region" description="Helical" evidence="10">
    <location>
        <begin position="69"/>
        <end position="87"/>
    </location>
</feature>
<keyword evidence="7 10" id="KW-0406">Ion transport</keyword>
<dbReference type="InterPro" id="IPR001185">
    <property type="entry name" value="MS_channel"/>
</dbReference>
<evidence type="ECO:0000256" key="3">
    <source>
        <dbReference type="ARBA" id="ARBA00022448"/>
    </source>
</evidence>
<keyword evidence="3 10" id="KW-0813">Transport</keyword>
<protein>
    <recommendedName>
        <fullName evidence="10">Large-conductance mechanosensitive channel</fullName>
    </recommendedName>
</protein>
<evidence type="ECO:0000256" key="8">
    <source>
        <dbReference type="ARBA" id="ARBA00023136"/>
    </source>
</evidence>
<feature type="region of interest" description="Disordered" evidence="11">
    <location>
        <begin position="99"/>
        <end position="121"/>
    </location>
</feature>
<keyword evidence="10" id="KW-0997">Cell inner membrane</keyword>
<evidence type="ECO:0000256" key="6">
    <source>
        <dbReference type="ARBA" id="ARBA00022989"/>
    </source>
</evidence>
<dbReference type="PANTHER" id="PTHR30266:SF2">
    <property type="entry name" value="LARGE-CONDUCTANCE MECHANOSENSITIVE CHANNEL"/>
    <property type="match status" value="1"/>
</dbReference>
<dbReference type="NCBIfam" id="NF001843">
    <property type="entry name" value="PRK00567.1-4"/>
    <property type="match status" value="1"/>
</dbReference>